<sequence length="117" mass="13119">MIRSSYENSVAALLNQIQSNRERLDDLRLEDAKASEPTRVNETSDTSFSEVAKNALNEVIAVQEKGMALREAYDRGEDVPLTSVVLAMQRSSLAFESTLQVRNKVLKAYEDILNMPI</sequence>
<reference evidence="3" key="1">
    <citation type="submission" date="2018-05" db="EMBL/GenBank/DDBJ databases">
        <authorList>
            <person name="Lanie J.A."/>
            <person name="Ng W.-L."/>
            <person name="Kazmierczak K.M."/>
            <person name="Andrzejewski T.M."/>
            <person name="Davidsen T.M."/>
            <person name="Wayne K.J."/>
            <person name="Tettelin H."/>
            <person name="Glass J.I."/>
            <person name="Rusch D."/>
            <person name="Podicherti R."/>
            <person name="Tsui H.-C.T."/>
            <person name="Winkler M.E."/>
        </authorList>
    </citation>
    <scope>NUCLEOTIDE SEQUENCE</scope>
</reference>
<dbReference type="HAMAP" id="MF_00724">
    <property type="entry name" value="FliE"/>
    <property type="match status" value="1"/>
</dbReference>
<dbReference type="PANTHER" id="PTHR34653:SF1">
    <property type="entry name" value="FLAGELLAR HOOK-BASAL BODY COMPLEX PROTEIN FLIE"/>
    <property type="match status" value="1"/>
</dbReference>
<evidence type="ECO:0008006" key="4">
    <source>
        <dbReference type="Google" id="ProtNLM"/>
    </source>
</evidence>
<dbReference type="NCBIfam" id="TIGR00205">
    <property type="entry name" value="fliE"/>
    <property type="match status" value="1"/>
</dbReference>
<dbReference type="GO" id="GO:0003774">
    <property type="term" value="F:cytoskeletal motor activity"/>
    <property type="evidence" value="ECO:0007669"/>
    <property type="project" value="InterPro"/>
</dbReference>
<dbReference type="EMBL" id="UINC01063338">
    <property type="protein sequence ID" value="SVB90871.1"/>
    <property type="molecule type" value="Genomic_DNA"/>
</dbReference>
<dbReference type="PANTHER" id="PTHR34653">
    <property type="match status" value="1"/>
</dbReference>
<dbReference type="AlphaFoldDB" id="A0A382HWJ6"/>
<name>A0A382HWJ6_9ZZZZ</name>
<gene>
    <name evidence="3" type="ORF">METZ01_LOCUS243725</name>
</gene>
<protein>
    <recommendedName>
        <fullName evidence="4">Flagellar hook-basal body complex protein FliE</fullName>
    </recommendedName>
</protein>
<accession>A0A382HWJ6</accession>
<evidence type="ECO:0000313" key="3">
    <source>
        <dbReference type="EMBL" id="SVB90871.1"/>
    </source>
</evidence>
<dbReference type="GO" id="GO:0071973">
    <property type="term" value="P:bacterial-type flagellum-dependent cell motility"/>
    <property type="evidence" value="ECO:0007669"/>
    <property type="project" value="InterPro"/>
</dbReference>
<keyword evidence="2" id="KW-0975">Bacterial flagellum</keyword>
<dbReference type="GO" id="GO:0009425">
    <property type="term" value="C:bacterial-type flagellum basal body"/>
    <property type="evidence" value="ECO:0007669"/>
    <property type="project" value="UniProtKB-SubCell"/>
</dbReference>
<comment type="subcellular location">
    <subcellularLocation>
        <location evidence="1">Bacterial flagellum basal body</location>
    </subcellularLocation>
</comment>
<dbReference type="InterPro" id="IPR001624">
    <property type="entry name" value="FliE"/>
</dbReference>
<evidence type="ECO:0000256" key="2">
    <source>
        <dbReference type="ARBA" id="ARBA00023143"/>
    </source>
</evidence>
<dbReference type="Pfam" id="PF02049">
    <property type="entry name" value="FliE"/>
    <property type="match status" value="1"/>
</dbReference>
<dbReference type="GO" id="GO:0005198">
    <property type="term" value="F:structural molecule activity"/>
    <property type="evidence" value="ECO:0007669"/>
    <property type="project" value="InterPro"/>
</dbReference>
<organism evidence="3">
    <name type="scientific">marine metagenome</name>
    <dbReference type="NCBI Taxonomy" id="408172"/>
    <lineage>
        <taxon>unclassified sequences</taxon>
        <taxon>metagenomes</taxon>
        <taxon>ecological metagenomes</taxon>
    </lineage>
</organism>
<dbReference type="PRINTS" id="PR01006">
    <property type="entry name" value="FLGHOOKFLIE"/>
</dbReference>
<evidence type="ECO:0000256" key="1">
    <source>
        <dbReference type="ARBA" id="ARBA00004117"/>
    </source>
</evidence>
<proteinExistence type="inferred from homology"/>